<dbReference type="InterPro" id="IPR011598">
    <property type="entry name" value="bHLH_dom"/>
</dbReference>
<dbReference type="Pfam" id="PF00010">
    <property type="entry name" value="HLH"/>
    <property type="match status" value="1"/>
</dbReference>
<organism evidence="6">
    <name type="scientific">Daucus carota subsp. sativus</name>
    <name type="common">Carrot</name>
    <dbReference type="NCBI Taxonomy" id="79200"/>
    <lineage>
        <taxon>Eukaryota</taxon>
        <taxon>Viridiplantae</taxon>
        <taxon>Streptophyta</taxon>
        <taxon>Embryophyta</taxon>
        <taxon>Tracheophyta</taxon>
        <taxon>Spermatophyta</taxon>
        <taxon>Magnoliopsida</taxon>
        <taxon>eudicotyledons</taxon>
        <taxon>Gunneridae</taxon>
        <taxon>Pentapetalae</taxon>
        <taxon>asterids</taxon>
        <taxon>campanulids</taxon>
        <taxon>Apiales</taxon>
        <taxon>Apiaceae</taxon>
        <taxon>Apioideae</taxon>
        <taxon>Scandiceae</taxon>
        <taxon>Daucinae</taxon>
        <taxon>Daucus</taxon>
        <taxon>Daucus sect. Daucus</taxon>
    </lineage>
</organism>
<dbReference type="InterPro" id="IPR054502">
    <property type="entry name" value="bHLH-TF_ACT-like_plant"/>
</dbReference>
<dbReference type="Proteomes" id="UP000077755">
    <property type="component" value="Chromosome 5"/>
</dbReference>
<proteinExistence type="predicted"/>
<gene>
    <name evidence="6" type="ORF">DCAR_018020</name>
    <name evidence="7" type="ORF">DCAR_0520633</name>
</gene>
<feature type="domain" description="BHLH" evidence="5">
    <location>
        <begin position="47"/>
        <end position="96"/>
    </location>
</feature>
<keyword evidence="8" id="KW-1185">Reference proteome</keyword>
<dbReference type="GO" id="GO:0003700">
    <property type="term" value="F:DNA-binding transcription factor activity"/>
    <property type="evidence" value="ECO:0007669"/>
    <property type="project" value="TreeGrafter"/>
</dbReference>
<dbReference type="SMART" id="SM00353">
    <property type="entry name" value="HLH"/>
    <property type="match status" value="1"/>
</dbReference>
<keyword evidence="4" id="KW-0539">Nucleus</keyword>
<dbReference type="AlphaFoldDB" id="A0A164YNM2"/>
<name>A0A164YNM2_DAUCS</name>
<dbReference type="PANTHER" id="PTHR31945">
    <property type="entry name" value="TRANSCRIPTION FACTOR SCREAM2-RELATED"/>
    <property type="match status" value="1"/>
</dbReference>
<dbReference type="KEGG" id="dcr:108219782"/>
<evidence type="ECO:0000259" key="5">
    <source>
        <dbReference type="PROSITE" id="PS50888"/>
    </source>
</evidence>
<evidence type="ECO:0000256" key="2">
    <source>
        <dbReference type="ARBA" id="ARBA00023015"/>
    </source>
</evidence>
<protein>
    <recommendedName>
        <fullName evidence="5">BHLH domain-containing protein</fullName>
    </recommendedName>
</protein>
<dbReference type="STRING" id="79200.A0A164YNM2"/>
<evidence type="ECO:0000313" key="7">
    <source>
        <dbReference type="EMBL" id="WOH01251.1"/>
    </source>
</evidence>
<dbReference type="EMBL" id="LNRQ01000005">
    <property type="protein sequence ID" value="KZM94778.1"/>
    <property type="molecule type" value="Genomic_DNA"/>
</dbReference>
<dbReference type="PROSITE" id="PS50888">
    <property type="entry name" value="BHLH"/>
    <property type="match status" value="1"/>
</dbReference>
<dbReference type="GO" id="GO:0046983">
    <property type="term" value="F:protein dimerization activity"/>
    <property type="evidence" value="ECO:0007669"/>
    <property type="project" value="InterPro"/>
</dbReference>
<reference evidence="6" key="1">
    <citation type="journal article" date="2016" name="Nat. Genet.">
        <title>A high-quality carrot genome assembly provides new insights into carotenoid accumulation and asterid genome evolution.</title>
        <authorList>
            <person name="Iorizzo M."/>
            <person name="Ellison S."/>
            <person name="Senalik D."/>
            <person name="Zeng P."/>
            <person name="Satapoomin P."/>
            <person name="Huang J."/>
            <person name="Bowman M."/>
            <person name="Iovene M."/>
            <person name="Sanseverino W."/>
            <person name="Cavagnaro P."/>
            <person name="Yildiz M."/>
            <person name="Macko-Podgorni A."/>
            <person name="Moranska E."/>
            <person name="Grzebelus E."/>
            <person name="Grzebelus D."/>
            <person name="Ashrafi H."/>
            <person name="Zheng Z."/>
            <person name="Cheng S."/>
            <person name="Spooner D."/>
            <person name="Van Deynze A."/>
            <person name="Simon P."/>
        </authorList>
    </citation>
    <scope>NUCLEOTIDE SEQUENCE [LARGE SCALE GENOMIC DNA]</scope>
    <source>
        <tissue evidence="6">Leaf</tissue>
    </source>
</reference>
<dbReference type="GO" id="GO:0005634">
    <property type="term" value="C:nucleus"/>
    <property type="evidence" value="ECO:0007669"/>
    <property type="project" value="UniProtKB-SubCell"/>
</dbReference>
<reference evidence="7" key="2">
    <citation type="submission" date="2022-03" db="EMBL/GenBank/DDBJ databases">
        <title>Draft title - Genomic analysis of global carrot germplasm unveils the trajectory of domestication and the origin of high carotenoid orange carrot.</title>
        <authorList>
            <person name="Iorizzo M."/>
            <person name="Ellison S."/>
            <person name="Senalik D."/>
            <person name="Macko-Podgorni A."/>
            <person name="Grzebelus D."/>
            <person name="Bostan H."/>
            <person name="Rolling W."/>
            <person name="Curaba J."/>
            <person name="Simon P."/>
        </authorList>
    </citation>
    <scope>NUCLEOTIDE SEQUENCE</scope>
    <source>
        <tissue evidence="7">Leaf</tissue>
    </source>
</reference>
<comment type="subcellular location">
    <subcellularLocation>
        <location evidence="1">Nucleus</location>
    </subcellularLocation>
</comment>
<evidence type="ECO:0000256" key="4">
    <source>
        <dbReference type="ARBA" id="ARBA00023242"/>
    </source>
</evidence>
<evidence type="ECO:0000313" key="8">
    <source>
        <dbReference type="Proteomes" id="UP000077755"/>
    </source>
</evidence>
<evidence type="ECO:0000256" key="1">
    <source>
        <dbReference type="ARBA" id="ARBA00004123"/>
    </source>
</evidence>
<dbReference type="InterPro" id="IPR036638">
    <property type="entry name" value="HLH_DNA-bd_sf"/>
</dbReference>
<dbReference type="SUPFAM" id="SSF47459">
    <property type="entry name" value="HLH, helix-loop-helix DNA-binding domain"/>
    <property type="match status" value="1"/>
</dbReference>
<dbReference type="OMA" id="CAKTRGA"/>
<dbReference type="EMBL" id="CP093347">
    <property type="protein sequence ID" value="WOH01251.1"/>
    <property type="molecule type" value="Genomic_DNA"/>
</dbReference>
<evidence type="ECO:0000313" key="6">
    <source>
        <dbReference type="EMBL" id="KZM94778.1"/>
    </source>
</evidence>
<accession>A0A164YNM2</accession>
<dbReference type="GO" id="GO:0043565">
    <property type="term" value="F:sequence-specific DNA binding"/>
    <property type="evidence" value="ECO:0007669"/>
    <property type="project" value="TreeGrafter"/>
</dbReference>
<dbReference type="PANTHER" id="PTHR31945:SF26">
    <property type="entry name" value="TRANSCRIPTION FACTOR BHLH35"/>
    <property type="match status" value="1"/>
</dbReference>
<sequence length="247" mass="27951">MESLEDFTLYWETHRYLQTEELDSLVLDETFSAYYDSSSPDGAQQSRVAPKNIVSERNRRKKLTDRLHALRAVVPNISKLDRASIIKDAISYIQELQEQETRIQGEISQLESMASNKTGNSFDDTMIPLTMSKKKRTDQQQLFCDYSGGSRSLPSPVQVTELRVSYVGRKTVVVTITCSKERDTIVRLCEAFESLKLKVITANITSISGTLWKTVLVEAQEEEIDILKAKIENAIAALNFPDSPISY</sequence>
<keyword evidence="3" id="KW-0804">Transcription</keyword>
<dbReference type="OrthoDB" id="623055at2759"/>
<dbReference type="InterPro" id="IPR051358">
    <property type="entry name" value="TF_AMS/ICE1/BHLH6-like"/>
</dbReference>
<dbReference type="Gene3D" id="4.10.280.10">
    <property type="entry name" value="Helix-loop-helix DNA-binding domain"/>
    <property type="match status" value="1"/>
</dbReference>
<dbReference type="Pfam" id="PF22754">
    <property type="entry name" value="bHLH-TF_ACT-like_plant"/>
    <property type="match status" value="1"/>
</dbReference>
<keyword evidence="2" id="KW-0805">Transcription regulation</keyword>
<dbReference type="Gramene" id="KZM94778">
    <property type="protein sequence ID" value="KZM94778"/>
    <property type="gene ID" value="DCAR_018020"/>
</dbReference>
<evidence type="ECO:0000256" key="3">
    <source>
        <dbReference type="ARBA" id="ARBA00023163"/>
    </source>
</evidence>